<evidence type="ECO:0008006" key="3">
    <source>
        <dbReference type="Google" id="ProtNLM"/>
    </source>
</evidence>
<dbReference type="Proteomes" id="UP000824588">
    <property type="component" value="Chromosome"/>
</dbReference>
<sequence length="247" mass="28218">MTAPYKWTIGFADAYAHNNGDTVQDFLSLVVQPSLAALEQKRQELARAAQDDVVFHFALSDHERLIQRTYMTFALAIQSLWEQQIRSYLICCLGRHTIEGVTLKKLEDASWGAKLNALFFKVRGVELSSFDSYPALTQLQMLGNACRHGDGDSARDLHTLHPELWPAPIQFPWLDSSMEPPPPPKPPVQHLRITLEILTRYVSAIALFWLDMDRLGIESLLDKQPDLQHRVTTLLERRIPLHEIVTR</sequence>
<proteinExistence type="predicted"/>
<name>A0ABX8YQ92_9PSED</name>
<gene>
    <name evidence="1" type="ORF">J0G10_01425</name>
</gene>
<dbReference type="EMBL" id="CP071586">
    <property type="protein sequence ID" value="QYY82144.1"/>
    <property type="molecule type" value="Genomic_DNA"/>
</dbReference>
<accession>A0ABX8YQ92</accession>
<protein>
    <recommendedName>
        <fullName evidence="3">Apea-like HEPN domain-containing protein</fullName>
    </recommendedName>
</protein>
<organism evidence="1 2">
    <name type="scientific">Pseudomonas germanica</name>
    <dbReference type="NCBI Taxonomy" id="2815720"/>
    <lineage>
        <taxon>Bacteria</taxon>
        <taxon>Pseudomonadati</taxon>
        <taxon>Pseudomonadota</taxon>
        <taxon>Gammaproteobacteria</taxon>
        <taxon>Pseudomonadales</taxon>
        <taxon>Pseudomonadaceae</taxon>
        <taxon>Pseudomonas</taxon>
    </lineage>
</organism>
<evidence type="ECO:0000313" key="2">
    <source>
        <dbReference type="Proteomes" id="UP000824588"/>
    </source>
</evidence>
<keyword evidence="2" id="KW-1185">Reference proteome</keyword>
<dbReference type="RefSeq" id="WP_220557249.1">
    <property type="nucleotide sequence ID" value="NZ_CP071586.1"/>
</dbReference>
<evidence type="ECO:0000313" key="1">
    <source>
        <dbReference type="EMBL" id="QYY82144.1"/>
    </source>
</evidence>
<reference evidence="1 2" key="1">
    <citation type="journal article" date="2022" name="Int. J. Syst. Evol. Microbiol.">
        <title>Pseudomonas germanica sp. nov., isolated from Iris germanica rhizomes.</title>
        <authorList>
            <person name="Atanasov K.E."/>
            <person name="Galbis D.M."/>
            <person name="Gallego J."/>
            <person name="Serpico A."/>
            <person name="Bosch M."/>
            <person name="Altabella T."/>
            <person name="Ferrer A."/>
        </authorList>
    </citation>
    <scope>NUCLEOTIDE SEQUENCE [LARGE SCALE GENOMIC DNA]</scope>
    <source>
        <strain evidence="1 2">FIT28</strain>
    </source>
</reference>